<evidence type="ECO:0000313" key="2">
    <source>
        <dbReference type="Proteomes" id="UP000001861"/>
    </source>
</evidence>
<keyword evidence="2" id="KW-1185">Reference proteome</keyword>
<protein>
    <submittedName>
        <fullName evidence="1">Uncharacterized protein</fullName>
    </submittedName>
</protein>
<gene>
    <name evidence="1" type="ORF">CC1G_03501</name>
</gene>
<reference evidence="1 2" key="1">
    <citation type="journal article" date="2010" name="Proc. Natl. Acad. Sci. U.S.A.">
        <title>Insights into evolution of multicellular fungi from the assembled chromosomes of the mushroom Coprinopsis cinerea (Coprinus cinereus).</title>
        <authorList>
            <person name="Stajich J.E."/>
            <person name="Wilke S.K."/>
            <person name="Ahren D."/>
            <person name="Au C.H."/>
            <person name="Birren B.W."/>
            <person name="Borodovsky M."/>
            <person name="Burns C."/>
            <person name="Canback B."/>
            <person name="Casselton L.A."/>
            <person name="Cheng C.K."/>
            <person name="Deng J."/>
            <person name="Dietrich F.S."/>
            <person name="Fargo D.C."/>
            <person name="Farman M.L."/>
            <person name="Gathman A.C."/>
            <person name="Goldberg J."/>
            <person name="Guigo R."/>
            <person name="Hoegger P.J."/>
            <person name="Hooker J.B."/>
            <person name="Huggins A."/>
            <person name="James T.Y."/>
            <person name="Kamada T."/>
            <person name="Kilaru S."/>
            <person name="Kodira C."/>
            <person name="Kues U."/>
            <person name="Kupfer D."/>
            <person name="Kwan H.S."/>
            <person name="Lomsadze A."/>
            <person name="Li W."/>
            <person name="Lilly W.W."/>
            <person name="Ma L.J."/>
            <person name="Mackey A.J."/>
            <person name="Manning G."/>
            <person name="Martin F."/>
            <person name="Muraguchi H."/>
            <person name="Natvig D.O."/>
            <person name="Palmerini H."/>
            <person name="Ramesh M.A."/>
            <person name="Rehmeyer C.J."/>
            <person name="Roe B.A."/>
            <person name="Shenoy N."/>
            <person name="Stanke M."/>
            <person name="Ter-Hovhannisyan V."/>
            <person name="Tunlid A."/>
            <person name="Velagapudi R."/>
            <person name="Vision T.J."/>
            <person name="Zeng Q."/>
            <person name="Zolan M.E."/>
            <person name="Pukkila P.J."/>
        </authorList>
    </citation>
    <scope>NUCLEOTIDE SEQUENCE [LARGE SCALE GENOMIC DNA]</scope>
    <source>
        <strain evidence="2">Okayama-7 / 130 / ATCC MYA-4618 / FGSC 9003</strain>
    </source>
</reference>
<dbReference type="AlphaFoldDB" id="A8NCE3"/>
<dbReference type="KEGG" id="cci:CC1G_03501"/>
<dbReference type="GeneID" id="6008974"/>
<organism evidence="1 2">
    <name type="scientific">Coprinopsis cinerea (strain Okayama-7 / 130 / ATCC MYA-4618 / FGSC 9003)</name>
    <name type="common">Inky cap fungus</name>
    <name type="synonym">Hormographiella aspergillata</name>
    <dbReference type="NCBI Taxonomy" id="240176"/>
    <lineage>
        <taxon>Eukaryota</taxon>
        <taxon>Fungi</taxon>
        <taxon>Dikarya</taxon>
        <taxon>Basidiomycota</taxon>
        <taxon>Agaricomycotina</taxon>
        <taxon>Agaricomycetes</taxon>
        <taxon>Agaricomycetidae</taxon>
        <taxon>Agaricales</taxon>
        <taxon>Agaricineae</taxon>
        <taxon>Psathyrellaceae</taxon>
        <taxon>Coprinopsis</taxon>
    </lineage>
</organism>
<dbReference type="OrthoDB" id="3044558at2759"/>
<dbReference type="RefSeq" id="XP_001832487.1">
    <property type="nucleotide sequence ID" value="XM_001832435.1"/>
</dbReference>
<dbReference type="VEuPathDB" id="FungiDB:CC1G_03501"/>
<dbReference type="Proteomes" id="UP000001861">
    <property type="component" value="Unassembled WGS sequence"/>
</dbReference>
<accession>A8NCE3</accession>
<sequence>MVLCMPYTLVLNEPSIIFIPPPDVDLHSDYNDCDDEERAEAEAVVEELTPGHRPFAMQVIIKQAGKRYLSELLVYFAAQREIVKAIETLVVREARGEYVPAMIQIEGEELGGRRYLLTGGE</sequence>
<evidence type="ECO:0000313" key="1">
    <source>
        <dbReference type="EMBL" id="EAU89236.1"/>
    </source>
</evidence>
<dbReference type="InParanoid" id="A8NCE3"/>
<comment type="caution">
    <text evidence="1">The sequence shown here is derived from an EMBL/GenBank/DDBJ whole genome shotgun (WGS) entry which is preliminary data.</text>
</comment>
<proteinExistence type="predicted"/>
<name>A8NCE3_COPC7</name>
<dbReference type="EMBL" id="AACS02000009">
    <property type="protein sequence ID" value="EAU89236.1"/>
    <property type="molecule type" value="Genomic_DNA"/>
</dbReference>